<comment type="caution">
    <text evidence="2">The sequence shown here is derived from an EMBL/GenBank/DDBJ whole genome shotgun (WGS) entry which is preliminary data.</text>
</comment>
<proteinExistence type="predicted"/>
<dbReference type="Pfam" id="PF20032">
    <property type="entry name" value="ADYC"/>
    <property type="match status" value="1"/>
</dbReference>
<gene>
    <name evidence="2" type="ORF">D7V93_08425</name>
</gene>
<organism evidence="2 3">
    <name type="scientific">Corallococcus llansteffanensis</name>
    <dbReference type="NCBI Taxonomy" id="2316731"/>
    <lineage>
        <taxon>Bacteria</taxon>
        <taxon>Pseudomonadati</taxon>
        <taxon>Myxococcota</taxon>
        <taxon>Myxococcia</taxon>
        <taxon>Myxococcales</taxon>
        <taxon>Cystobacterineae</taxon>
        <taxon>Myxococcaceae</taxon>
        <taxon>Corallococcus</taxon>
    </lineage>
</organism>
<reference evidence="3" key="1">
    <citation type="submission" date="2018-09" db="EMBL/GenBank/DDBJ databases">
        <authorList>
            <person name="Livingstone P.G."/>
            <person name="Whitworth D.E."/>
        </authorList>
    </citation>
    <scope>NUCLEOTIDE SEQUENCE [LARGE SCALE GENOMIC DNA]</scope>
    <source>
        <strain evidence="3">CA051B</strain>
    </source>
</reference>
<keyword evidence="3" id="KW-1185">Reference proteome</keyword>
<accession>A0A3A8QFR6</accession>
<evidence type="ECO:0000313" key="2">
    <source>
        <dbReference type="EMBL" id="RKH63702.1"/>
    </source>
</evidence>
<protein>
    <recommendedName>
        <fullName evidence="1">ADYC domain-containing protein</fullName>
    </recommendedName>
</protein>
<sequence>MRDHLPQGEMLRGQCLERVVRVKKDASHPGLYGGYTDLGEVVPMKISDTGIDNRLNGDHTIRLFTVETVDGRQSFCPDVKYTPLPTEAQRRCPSGVASCPYFDELKGRAMLIPGYWKDNAWHSSKDEYTVACISGVVAKCVKWGYKPGALLGGDPQKPLEETFQACIRAARADYLGDGRSFTCSNTKIDMYDRWGLQKKEVDGYTFESLWDKDGLVCLKRPRYPGCPGLTTAPDCDDPVPGTGGSWSGVRGLIAVSSSGTDTLGGRCPTARDACASVESGSR</sequence>
<dbReference type="EMBL" id="RAWB01000060">
    <property type="protein sequence ID" value="RKH63702.1"/>
    <property type="molecule type" value="Genomic_DNA"/>
</dbReference>
<feature type="domain" description="ADYC" evidence="1">
    <location>
        <begin position="98"/>
        <end position="223"/>
    </location>
</feature>
<evidence type="ECO:0000259" key="1">
    <source>
        <dbReference type="Pfam" id="PF20032"/>
    </source>
</evidence>
<name>A0A3A8QFR6_9BACT</name>
<evidence type="ECO:0000313" key="3">
    <source>
        <dbReference type="Proteomes" id="UP000272888"/>
    </source>
</evidence>
<dbReference type="Proteomes" id="UP000272888">
    <property type="component" value="Unassembled WGS sequence"/>
</dbReference>
<dbReference type="AlphaFoldDB" id="A0A3A8QFR6"/>
<dbReference type="InterPro" id="IPR045426">
    <property type="entry name" value="ADYC"/>
</dbReference>